<dbReference type="EMBL" id="LKEF01000001">
    <property type="protein sequence ID" value="KTB68476.1"/>
    <property type="molecule type" value="Genomic_DNA"/>
</dbReference>
<protein>
    <recommendedName>
        <fullName evidence="3">Type III secretion protein</fullName>
    </recommendedName>
</protein>
<dbReference type="Proteomes" id="UP000054197">
    <property type="component" value="Unassembled WGS sequence"/>
</dbReference>
<dbReference type="RefSeq" id="WP_058419245.1">
    <property type="nucleotide sequence ID" value="NZ_LKEF01000001.1"/>
</dbReference>
<name>A0A0W0I6F9_PSEFL</name>
<comment type="caution">
    <text evidence="1">The sequence shown here is derived from an EMBL/GenBank/DDBJ whole genome shotgun (WGS) entry which is preliminary data.</text>
</comment>
<reference evidence="1 2" key="1">
    <citation type="submission" date="2015-09" db="EMBL/GenBank/DDBJ databases">
        <title>Genome sequence of ICMP 11288.</title>
        <authorList>
            <person name="Visnovsky S."/>
            <person name="Lu A."/>
            <person name="Panda P."/>
            <person name="Pitman A."/>
        </authorList>
    </citation>
    <scope>NUCLEOTIDE SEQUENCE [LARGE SCALE GENOMIC DNA]</scope>
    <source>
        <strain evidence="1 2">ICMP 11288</strain>
    </source>
</reference>
<organism evidence="1 2">
    <name type="scientific">Pseudomonas fluorescens ICMP 11288</name>
    <dbReference type="NCBI Taxonomy" id="1198309"/>
    <lineage>
        <taxon>Bacteria</taxon>
        <taxon>Pseudomonadati</taxon>
        <taxon>Pseudomonadota</taxon>
        <taxon>Gammaproteobacteria</taxon>
        <taxon>Pseudomonadales</taxon>
        <taxon>Pseudomonadaceae</taxon>
        <taxon>Pseudomonas</taxon>
    </lineage>
</organism>
<gene>
    <name evidence="1" type="ORF">AO063_08355</name>
</gene>
<evidence type="ECO:0008006" key="3">
    <source>
        <dbReference type="Google" id="ProtNLM"/>
    </source>
</evidence>
<accession>A0A0W0I6F9</accession>
<sequence>MSNVSAYNPFNGIFNMTGSSSDTADRLESAKDKSLELTAQAAELSVLTQSMKVTTTFQQGLKDIGNAIR</sequence>
<evidence type="ECO:0000313" key="1">
    <source>
        <dbReference type="EMBL" id="KTB68476.1"/>
    </source>
</evidence>
<evidence type="ECO:0000313" key="2">
    <source>
        <dbReference type="Proteomes" id="UP000054197"/>
    </source>
</evidence>
<dbReference type="AlphaFoldDB" id="A0A0W0I6F9"/>
<proteinExistence type="predicted"/>